<dbReference type="InterPro" id="IPR051577">
    <property type="entry name" value="MRF-like"/>
</dbReference>
<dbReference type="GO" id="GO:0045893">
    <property type="term" value="P:positive regulation of DNA-templated transcription"/>
    <property type="evidence" value="ECO:0007669"/>
    <property type="project" value="TreeGrafter"/>
</dbReference>
<feature type="compositionally biased region" description="Polar residues" evidence="8">
    <location>
        <begin position="764"/>
        <end position="773"/>
    </location>
</feature>
<dbReference type="SUPFAM" id="SSF49417">
    <property type="entry name" value="p53-like transcription factors"/>
    <property type="match status" value="1"/>
</dbReference>
<evidence type="ECO:0000256" key="9">
    <source>
        <dbReference type="SAM" id="Phobius"/>
    </source>
</evidence>
<accession>A0AAN9TC83</accession>
<evidence type="ECO:0000259" key="10">
    <source>
        <dbReference type="PROSITE" id="PS51517"/>
    </source>
</evidence>
<dbReference type="GO" id="GO:0005789">
    <property type="term" value="C:endoplasmic reticulum membrane"/>
    <property type="evidence" value="ECO:0007669"/>
    <property type="project" value="TreeGrafter"/>
</dbReference>
<dbReference type="InterPro" id="IPR030392">
    <property type="entry name" value="S74_ICA"/>
</dbReference>
<dbReference type="GO" id="GO:0005634">
    <property type="term" value="C:nucleus"/>
    <property type="evidence" value="ECO:0007669"/>
    <property type="project" value="TreeGrafter"/>
</dbReference>
<evidence type="ECO:0000256" key="4">
    <source>
        <dbReference type="ARBA" id="ARBA00022989"/>
    </source>
</evidence>
<keyword evidence="5 7" id="KW-0238">DNA-binding</keyword>
<feature type="compositionally biased region" description="Low complexity" evidence="8">
    <location>
        <begin position="268"/>
        <end position="285"/>
    </location>
</feature>
<keyword evidence="13" id="KW-1185">Reference proteome</keyword>
<protein>
    <recommendedName>
        <fullName evidence="14">Myelin regulatory factor</fullName>
    </recommendedName>
</protein>
<evidence type="ECO:0000313" key="13">
    <source>
        <dbReference type="Proteomes" id="UP001367676"/>
    </source>
</evidence>
<dbReference type="InterPro" id="IPR008967">
    <property type="entry name" value="p53-like_TF_DNA-bd_sf"/>
</dbReference>
<comment type="similarity">
    <text evidence="2">Belongs to the MRF family.</text>
</comment>
<evidence type="ECO:0000259" key="11">
    <source>
        <dbReference type="PROSITE" id="PS51688"/>
    </source>
</evidence>
<feature type="compositionally biased region" description="Polar residues" evidence="8">
    <location>
        <begin position="309"/>
        <end position="325"/>
    </location>
</feature>
<dbReference type="PANTHER" id="PTHR13029:SF18">
    <property type="entry name" value="MYELIN REGULATORY FACTOR HOMOLOG 1"/>
    <property type="match status" value="1"/>
</dbReference>
<dbReference type="InterPro" id="IPR037141">
    <property type="entry name" value="NDT80_DNA-bd_dom_sf"/>
</dbReference>
<dbReference type="GO" id="GO:0043565">
    <property type="term" value="F:sequence-specific DNA binding"/>
    <property type="evidence" value="ECO:0007669"/>
    <property type="project" value="TreeGrafter"/>
</dbReference>
<dbReference type="GO" id="GO:0016540">
    <property type="term" value="P:protein autoprocessing"/>
    <property type="evidence" value="ECO:0007669"/>
    <property type="project" value="InterPro"/>
</dbReference>
<dbReference type="Pfam" id="PF13888">
    <property type="entry name" value="MRF_C2"/>
    <property type="match status" value="1"/>
</dbReference>
<dbReference type="InterPro" id="IPR025719">
    <property type="entry name" value="MYRF_C2"/>
</dbReference>
<evidence type="ECO:0000256" key="7">
    <source>
        <dbReference type="PROSITE-ProRule" id="PRU00850"/>
    </source>
</evidence>
<sequence length="1275" mass="141683">MKLNSWTLVEQDGEHVLHNANGILHSNLLHPNDSGQNADCSILPIDVCQENNNRNFNRMLIDRRMQQGERNDYVGGIDNESLDFSQLEDFINNETDADPSYFVDTLSHENAASQHLSGNVSAVPASLEPSTTRTIHQHHHLPQPPILGKNQLVPSISPNAYNSSIPNIPLDSSYTYAHSHHSLPESPPDSGSEPPYSPQDVTIHSPLHKAVNSSNLQDILIQTGGPSVSSGLMSYVKSPVSHTVQIQNPCGETILLPHATMLTPLLTQQQQQQQHQHQHLQQQHQSVLGSPVSPGMPANREGSIPLGPQVTQNNGDSSAFLASQNRPKKRKLSQDSSNIHVKQEPEFGSDAASSHASALASTPNIANSINKNDDDYGYQESNGSANDSGVYMDSGCPCIRFQPFQQNAWHTLCDQNLKELPVPVYSVGADKGFNFSNADDAFVCQKKNHFQITCQARLEGEAQFVKTSKGIRKISSFHLHFYGVKVESPSQTIKIEQSQSDRSKKAFHPVLIDLRSDQLTKVTVGRLHFSETTSNNMRKKGKPNPDQRYFYLVVGLHAHCNDNSDYPIVSHSSEKIIVRASNPGQFENDVELCWQRGSSPDSVFHAGRVGINTDRPDEALVVHGNVKVTGHIMKPSDSRIKTNIQECDNKEQLRNIQQLNVVKFTYSPEFSTHVGLVSAHETGVIAQEVQKILPEAVTTAGNLVLPNGTKFENFLLVDKERIYMENVGAVKELCKVTDNLETRIDELERMNRKLMRLRRHDSTKSTSSYSTVLSGKSKSNSNISGKHKISSCVDMNLCSNYYIQAIIIVLVFVISVCLASMATLYFLEFRNAYSTDLTSMLNNDKLNHFHNKWSIESPQWSSINPPAQDFNQMNVTDFKLTLSAHHGPTKLRNKERQSSIFSYQTGGSGDHAADADSGDQKITKHKLKRPTSTTSLQHTLHVEKAGDSFGINDLLPLGRPSHCSAMLSSFSSVLHSVDSPSPCQSFCCLTSIFHNSGDENDQTSQDTLKAKFDAPKHITTGFSAHIGPVTPAANTLEDTQMIPSIGYTSKDSISVLSSDQHYSKKESNMKPVDVNKNSLDLLALHRRKRYASHMKELHSNVEQYPKGISSGVTVSVFGSNFNQTINSSYCNAESSTYSQCKHESAANISYIIPLSKYLSDTHIYLIFQFSKVSKYQKVVSCSLGLKSANIECPAKNHEIYWMKSEENPKLQNEAMKNFARNGGYFHINISNSLVLLERYRVSVDTPVTDLCQAPTNKLGISYLEYNIYFLRNCEE</sequence>
<dbReference type="Pfam" id="PF05224">
    <property type="entry name" value="NDT80_PhoG"/>
    <property type="match status" value="1"/>
</dbReference>
<dbReference type="GO" id="GO:0006357">
    <property type="term" value="P:regulation of transcription by RNA polymerase II"/>
    <property type="evidence" value="ECO:0007669"/>
    <property type="project" value="UniProtKB-ARBA"/>
</dbReference>
<feature type="domain" description="Peptidase S74" evidence="11">
    <location>
        <begin position="636"/>
        <end position="744"/>
    </location>
</feature>
<keyword evidence="6 9" id="KW-0472">Membrane</keyword>
<evidence type="ECO:0000256" key="3">
    <source>
        <dbReference type="ARBA" id="ARBA00022692"/>
    </source>
</evidence>
<keyword evidence="3 9" id="KW-0812">Transmembrane</keyword>
<evidence type="ECO:0000256" key="2">
    <source>
        <dbReference type="ARBA" id="ARBA00008221"/>
    </source>
</evidence>
<dbReference type="InterPro" id="IPR024061">
    <property type="entry name" value="NDT80_DNA-bd_dom"/>
</dbReference>
<evidence type="ECO:0008006" key="14">
    <source>
        <dbReference type="Google" id="ProtNLM"/>
    </source>
</evidence>
<dbReference type="EMBL" id="JBBCAQ010000033">
    <property type="protein sequence ID" value="KAK7582583.1"/>
    <property type="molecule type" value="Genomic_DNA"/>
</dbReference>
<feature type="transmembrane region" description="Helical" evidence="9">
    <location>
        <begin position="801"/>
        <end position="827"/>
    </location>
</feature>
<reference evidence="12 13" key="1">
    <citation type="submission" date="2024-03" db="EMBL/GenBank/DDBJ databases">
        <title>Adaptation during the transition from Ophiocordyceps entomopathogen to insect associate is accompanied by gene loss and intensified selection.</title>
        <authorList>
            <person name="Ward C.M."/>
            <person name="Onetto C.A."/>
            <person name="Borneman A.R."/>
        </authorList>
    </citation>
    <scope>NUCLEOTIDE SEQUENCE [LARGE SCALE GENOMIC DNA]</scope>
    <source>
        <strain evidence="12">AWRI1</strain>
        <tissue evidence="12">Single Adult Female</tissue>
    </source>
</reference>
<gene>
    <name evidence="12" type="ORF">V9T40_014028</name>
</gene>
<evidence type="ECO:0000256" key="1">
    <source>
        <dbReference type="ARBA" id="ARBA00004167"/>
    </source>
</evidence>
<comment type="subcellular location">
    <subcellularLocation>
        <location evidence="1">Membrane</location>
        <topology evidence="1">Single-pass membrane protein</topology>
    </subcellularLocation>
</comment>
<feature type="domain" description="NDT80" evidence="10">
    <location>
        <begin position="307"/>
        <end position="590"/>
    </location>
</feature>
<evidence type="ECO:0000313" key="12">
    <source>
        <dbReference type="EMBL" id="KAK7582583.1"/>
    </source>
</evidence>
<dbReference type="Pfam" id="PF13884">
    <property type="entry name" value="Peptidase_S74"/>
    <property type="match status" value="1"/>
</dbReference>
<feature type="DNA-binding region" description="NDT80" evidence="7">
    <location>
        <begin position="307"/>
        <end position="590"/>
    </location>
</feature>
<dbReference type="GO" id="GO:0003700">
    <property type="term" value="F:DNA-binding transcription factor activity"/>
    <property type="evidence" value="ECO:0007669"/>
    <property type="project" value="UniProtKB-UniRule"/>
</dbReference>
<comment type="caution">
    <text evidence="12">The sequence shown here is derived from an EMBL/GenBank/DDBJ whole genome shotgun (WGS) entry which is preliminary data.</text>
</comment>
<dbReference type="PROSITE" id="PS51517">
    <property type="entry name" value="NDT80"/>
    <property type="match status" value="1"/>
</dbReference>
<dbReference type="PANTHER" id="PTHR13029">
    <property type="match status" value="1"/>
</dbReference>
<organism evidence="12 13">
    <name type="scientific">Parthenolecanium corni</name>
    <dbReference type="NCBI Taxonomy" id="536013"/>
    <lineage>
        <taxon>Eukaryota</taxon>
        <taxon>Metazoa</taxon>
        <taxon>Ecdysozoa</taxon>
        <taxon>Arthropoda</taxon>
        <taxon>Hexapoda</taxon>
        <taxon>Insecta</taxon>
        <taxon>Pterygota</taxon>
        <taxon>Neoptera</taxon>
        <taxon>Paraneoptera</taxon>
        <taxon>Hemiptera</taxon>
        <taxon>Sternorrhyncha</taxon>
        <taxon>Coccoidea</taxon>
        <taxon>Coccidae</taxon>
        <taxon>Parthenolecanium</taxon>
    </lineage>
</organism>
<dbReference type="Pfam" id="PF13887">
    <property type="entry name" value="MYRF_ICA"/>
    <property type="match status" value="1"/>
</dbReference>
<keyword evidence="4 9" id="KW-1133">Transmembrane helix</keyword>
<feature type="region of interest" description="Disordered" evidence="8">
    <location>
        <begin position="113"/>
        <end position="152"/>
    </location>
</feature>
<dbReference type="Proteomes" id="UP001367676">
    <property type="component" value="Unassembled WGS sequence"/>
</dbReference>
<evidence type="ECO:0000256" key="5">
    <source>
        <dbReference type="ARBA" id="ARBA00023125"/>
    </source>
</evidence>
<evidence type="ECO:0000256" key="6">
    <source>
        <dbReference type="ARBA" id="ARBA00023136"/>
    </source>
</evidence>
<proteinExistence type="inferred from homology"/>
<name>A0AAN9TC83_9HEMI</name>
<feature type="region of interest" description="Disordered" evidence="8">
    <location>
        <begin position="177"/>
        <end position="202"/>
    </location>
</feature>
<dbReference type="Gene3D" id="2.60.40.1390">
    <property type="entry name" value="NDT80 DNA-binding domain"/>
    <property type="match status" value="2"/>
</dbReference>
<dbReference type="AlphaFoldDB" id="A0AAN9TC83"/>
<feature type="region of interest" description="Disordered" evidence="8">
    <location>
        <begin position="759"/>
        <end position="781"/>
    </location>
</feature>
<feature type="region of interest" description="Disordered" evidence="8">
    <location>
        <begin position="266"/>
        <end position="382"/>
    </location>
</feature>
<feature type="compositionally biased region" description="Basic and acidic residues" evidence="8">
    <location>
        <begin position="911"/>
        <end position="922"/>
    </location>
</feature>
<dbReference type="PROSITE" id="PS51688">
    <property type="entry name" value="ICA"/>
    <property type="match status" value="1"/>
</dbReference>
<feature type="region of interest" description="Disordered" evidence="8">
    <location>
        <begin position="905"/>
        <end position="935"/>
    </location>
</feature>
<feature type="compositionally biased region" description="Low complexity" evidence="8">
    <location>
        <begin position="349"/>
        <end position="361"/>
    </location>
</feature>
<evidence type="ECO:0000256" key="8">
    <source>
        <dbReference type="SAM" id="MobiDB-lite"/>
    </source>
</evidence>
<dbReference type="InterPro" id="IPR026932">
    <property type="entry name" value="MYRF_ICA"/>
</dbReference>